<dbReference type="SUPFAM" id="SSF117143">
    <property type="entry name" value="Flagellar hook protein flgE"/>
    <property type="match status" value="1"/>
</dbReference>
<dbReference type="Pfam" id="PF00460">
    <property type="entry name" value="Flg_bb_rod"/>
    <property type="match status" value="1"/>
</dbReference>
<evidence type="ECO:0000313" key="7">
    <source>
        <dbReference type="Proteomes" id="UP000621631"/>
    </source>
</evidence>
<dbReference type="EMBL" id="JACWEZ010000001">
    <property type="protein sequence ID" value="MBD1221453.1"/>
    <property type="molecule type" value="Genomic_DNA"/>
</dbReference>
<dbReference type="Pfam" id="PF22692">
    <property type="entry name" value="LlgE_F_G_D1"/>
    <property type="match status" value="1"/>
</dbReference>
<feature type="domain" description="Flagellar hook protein FlgE/F/G-like D1" evidence="5">
    <location>
        <begin position="102"/>
        <end position="172"/>
    </location>
</feature>
<evidence type="ECO:0000259" key="3">
    <source>
        <dbReference type="Pfam" id="PF00460"/>
    </source>
</evidence>
<organism evidence="6 7">
    <name type="scientific">Virgibacillus halodenitrificans</name>
    <name type="common">Bacillus halodenitrificans</name>
    <dbReference type="NCBI Taxonomy" id="1482"/>
    <lineage>
        <taxon>Bacteria</taxon>
        <taxon>Bacillati</taxon>
        <taxon>Bacillota</taxon>
        <taxon>Bacilli</taxon>
        <taxon>Bacillales</taxon>
        <taxon>Bacillaceae</taxon>
        <taxon>Virgibacillus</taxon>
    </lineage>
</organism>
<keyword evidence="6" id="KW-0969">Cilium</keyword>
<proteinExistence type="inferred from homology"/>
<reference evidence="6 7" key="1">
    <citation type="submission" date="2020-09" db="EMBL/GenBank/DDBJ databases">
        <title>Draft Genome Sequences of Oil-Oxidizing Bacteria Halomonas titanicae, Marinobacter lutaoensis, and Virgibacillus halodenitrificans Isolated from Highly Saline Environments.</title>
        <authorList>
            <person name="Grouzdev D.S."/>
            <person name="Sokolova D.S."/>
            <person name="Semenova E.M."/>
            <person name="Borzenkov I.A."/>
            <person name="Bidzhieva S.K."/>
            <person name="Poltaraus A.B."/>
            <person name="Nazina T.N."/>
        </authorList>
    </citation>
    <scope>NUCLEOTIDE SEQUENCE [LARGE SCALE GENOMIC DNA]</scope>
    <source>
        <strain evidence="6 7">VKM B-3472D</strain>
    </source>
</reference>
<dbReference type="InterPro" id="IPR037925">
    <property type="entry name" value="FlgE/F/G-like"/>
</dbReference>
<evidence type="ECO:0000256" key="1">
    <source>
        <dbReference type="ARBA" id="ARBA00009677"/>
    </source>
</evidence>
<feature type="domain" description="Flagellar basal-body/hook protein C-terminal" evidence="4">
    <location>
        <begin position="232"/>
        <end position="275"/>
    </location>
</feature>
<dbReference type="Pfam" id="PF06429">
    <property type="entry name" value="Flg_bbr_C"/>
    <property type="match status" value="1"/>
</dbReference>
<dbReference type="InterPro" id="IPR001444">
    <property type="entry name" value="Flag_bb_rod_N"/>
</dbReference>
<comment type="caution">
    <text evidence="6">The sequence shown here is derived from an EMBL/GenBank/DDBJ whole genome shotgun (WGS) entry which is preliminary data.</text>
</comment>
<dbReference type="InterPro" id="IPR010930">
    <property type="entry name" value="Flg_bb/hook_C_dom"/>
</dbReference>
<sequence length="277" mass="30247">MSRTMIQAAVTMNQLQSKLDLIGNNMANSETTGYKNRNADFSSLLFQQIDNLKDGANAVGRLTPDGVRIGSGAKLGTPSFNLNQGSITETGRTLDAALLRENHFFQVQVTENGIVETQYTRDGAFYLSPINNNQDVMLTDKNGNPIIGENGSIVIPAGFDSIDIHPNGQVSVKRGDQTEIAGNITVVEAVRPRLLEATGNNSFRLPANMAELGYQPFEVMQGVEPGTEIIKNGALERSNVDISKEMTDLIMAQRSYQFNARTISMSDQMMGLINQVR</sequence>
<dbReference type="NCBIfam" id="TIGR03506">
    <property type="entry name" value="FlgEFG_subfam"/>
    <property type="match status" value="1"/>
</dbReference>
<accession>A0ABR7VIE3</accession>
<feature type="domain" description="Flagellar basal body rod protein N-terminal" evidence="3">
    <location>
        <begin position="11"/>
        <end position="35"/>
    </location>
</feature>
<keyword evidence="6" id="KW-0966">Cell projection</keyword>
<dbReference type="Proteomes" id="UP000621631">
    <property type="component" value="Unassembled WGS sequence"/>
</dbReference>
<gene>
    <name evidence="6" type="ORF">IC602_02365</name>
</gene>
<dbReference type="PROSITE" id="PS00588">
    <property type="entry name" value="FLAGELLA_BB_ROD"/>
    <property type="match status" value="1"/>
</dbReference>
<keyword evidence="7" id="KW-1185">Reference proteome</keyword>
<comment type="similarity">
    <text evidence="1 2">Belongs to the flagella basal body rod proteins family.</text>
</comment>
<dbReference type="PANTHER" id="PTHR30435">
    <property type="entry name" value="FLAGELLAR PROTEIN"/>
    <property type="match status" value="1"/>
</dbReference>
<dbReference type="InterPro" id="IPR020013">
    <property type="entry name" value="Flagellar_FlgE/F/G"/>
</dbReference>
<evidence type="ECO:0000313" key="6">
    <source>
        <dbReference type="EMBL" id="MBD1221453.1"/>
    </source>
</evidence>
<keyword evidence="6" id="KW-0282">Flagellum</keyword>
<comment type="subcellular location">
    <subcellularLocation>
        <location evidence="2">Bacterial flagellum basal body</location>
    </subcellularLocation>
</comment>
<keyword evidence="2" id="KW-0975">Bacterial flagellum</keyword>
<evidence type="ECO:0000256" key="2">
    <source>
        <dbReference type="RuleBase" id="RU362116"/>
    </source>
</evidence>
<dbReference type="InterPro" id="IPR053967">
    <property type="entry name" value="LlgE_F_G-like_D1"/>
</dbReference>
<dbReference type="PANTHER" id="PTHR30435:SF19">
    <property type="entry name" value="FLAGELLAR BASAL-BODY ROD PROTEIN FLGG"/>
    <property type="match status" value="1"/>
</dbReference>
<evidence type="ECO:0000259" key="5">
    <source>
        <dbReference type="Pfam" id="PF22692"/>
    </source>
</evidence>
<evidence type="ECO:0000259" key="4">
    <source>
        <dbReference type="Pfam" id="PF06429"/>
    </source>
</evidence>
<dbReference type="RefSeq" id="WP_189776892.1">
    <property type="nucleotide sequence ID" value="NZ_JACWEZ010000001.1"/>
</dbReference>
<protein>
    <submittedName>
        <fullName evidence="6">Flagellar hook-basal body protein</fullName>
    </submittedName>
</protein>
<dbReference type="InterPro" id="IPR019776">
    <property type="entry name" value="Flagellar_basal_body_rod_CS"/>
</dbReference>
<name>A0ABR7VIE3_VIRHA</name>